<dbReference type="AlphaFoldDB" id="A0A2D2D6K7"/>
<protein>
    <recommendedName>
        <fullName evidence="3">Radical SAM protein</fullName>
    </recommendedName>
</protein>
<evidence type="ECO:0000313" key="1">
    <source>
        <dbReference type="EMBL" id="ATQ70650.1"/>
    </source>
</evidence>
<name>A0A2D2D6K7_METT3</name>
<dbReference type="InterPro" id="IPR058240">
    <property type="entry name" value="rSAM_sf"/>
</dbReference>
<gene>
    <name evidence="1" type="ORF">CQW49_21940</name>
</gene>
<dbReference type="GO" id="GO:0051536">
    <property type="term" value="F:iron-sulfur cluster binding"/>
    <property type="evidence" value="ECO:0007669"/>
    <property type="project" value="InterPro"/>
</dbReference>
<evidence type="ECO:0000313" key="2">
    <source>
        <dbReference type="Proteomes" id="UP000230709"/>
    </source>
</evidence>
<keyword evidence="2" id="KW-1185">Reference proteome</keyword>
<dbReference type="Proteomes" id="UP000230709">
    <property type="component" value="Plasmid pOB3b1"/>
</dbReference>
<dbReference type="SUPFAM" id="SSF102114">
    <property type="entry name" value="Radical SAM enzymes"/>
    <property type="match status" value="1"/>
</dbReference>
<organism evidence="1 2">
    <name type="scientific">Methylosinus trichosporium (strain ATCC 35070 / NCIMB 11131 / UNIQEM 75 / OB3b)</name>
    <dbReference type="NCBI Taxonomy" id="595536"/>
    <lineage>
        <taxon>Bacteria</taxon>
        <taxon>Pseudomonadati</taxon>
        <taxon>Pseudomonadota</taxon>
        <taxon>Alphaproteobacteria</taxon>
        <taxon>Hyphomicrobiales</taxon>
        <taxon>Methylocystaceae</taxon>
        <taxon>Methylosinus</taxon>
    </lineage>
</organism>
<dbReference type="SFLD" id="SFLDS00029">
    <property type="entry name" value="Radical_SAM"/>
    <property type="match status" value="1"/>
</dbReference>
<accession>A0A2D2D6K7</accession>
<evidence type="ECO:0008006" key="3">
    <source>
        <dbReference type="Google" id="ProtNLM"/>
    </source>
</evidence>
<dbReference type="EMBL" id="CP023738">
    <property type="protein sequence ID" value="ATQ70650.1"/>
    <property type="molecule type" value="Genomic_DNA"/>
</dbReference>
<dbReference type="GO" id="GO:0003824">
    <property type="term" value="F:catalytic activity"/>
    <property type="evidence" value="ECO:0007669"/>
    <property type="project" value="InterPro"/>
</dbReference>
<dbReference type="InterPro" id="IPR007197">
    <property type="entry name" value="rSAM"/>
</dbReference>
<proteinExistence type="predicted"/>
<reference evidence="2" key="1">
    <citation type="submission" date="2017-10" db="EMBL/GenBank/DDBJ databases">
        <title>Completed PacBio SMRT sequence of Methylosinus trichosporium OB3b reveals presence of a third large plasmid.</title>
        <authorList>
            <person name="Charles T.C."/>
            <person name="Lynch M.D.J."/>
            <person name="Heil J.R."/>
            <person name="Cheng J."/>
        </authorList>
    </citation>
    <scope>NUCLEOTIDE SEQUENCE [LARGE SCALE GENOMIC DNA]</scope>
    <source>
        <strain evidence="2">OB3b</strain>
        <plasmid evidence="2">pob3b1</plasmid>
    </source>
</reference>
<sequence>MPREIIVTGIHLHANAAPCFHHCRYCQLKSYRLRPAPLERFVALVERFIEWRNDGHEDFEIAPWYGNSHDYSSATTKALRELEKKLGWKSRVVLLGGVAHRPRQEMKQWLLERRDLGIDTVVATFSGYGARHDHWNNMAGNYQFQLDALHLATELGLKLQERILLIRDSVPSLDELLDDLDRIPAASRERWALPLFYSGVARGLEEQRLTEEEIDSLPARLKNCLRDDRPNWRSEKKWIEHVLQSPDEEAEPMAISLPLDEQSLDWAEARSCDQIITELEARWRAAHLVAPSRKELCEGYGDIANDRLYFNVQQMEKAWFDRYKKDNICRFDINATKFA</sequence>
<geneLocation type="plasmid" evidence="2">
    <name>pob3b1</name>
</geneLocation>
<keyword evidence="1" id="KW-0614">Plasmid</keyword>
<dbReference type="KEGG" id="mtw:CQW49_21940"/>